<evidence type="ECO:0000256" key="1">
    <source>
        <dbReference type="ARBA" id="ARBA00004613"/>
    </source>
</evidence>
<dbReference type="PRINTS" id="PR00262">
    <property type="entry name" value="IL1HBGF"/>
</dbReference>
<dbReference type="InterPro" id="IPR008996">
    <property type="entry name" value="IL1/FGF"/>
</dbReference>
<keyword evidence="7" id="KW-0812">Transmembrane</keyword>
<comment type="caution">
    <text evidence="8">The sequence shown here is derived from an EMBL/GenBank/DDBJ whole genome shotgun (WGS) entry which is preliminary data.</text>
</comment>
<comment type="subcellular location">
    <subcellularLocation>
        <location evidence="1">Secreted</location>
    </subcellularLocation>
</comment>
<dbReference type="GO" id="GO:0009952">
    <property type="term" value="P:anterior/posterior pattern specification"/>
    <property type="evidence" value="ECO:0007669"/>
    <property type="project" value="UniProtKB-ARBA"/>
</dbReference>
<dbReference type="FunFam" id="2.80.10.50:FF:000007">
    <property type="entry name" value="Fibroblast growth factor"/>
    <property type="match status" value="1"/>
</dbReference>
<dbReference type="GO" id="GO:0008083">
    <property type="term" value="F:growth factor activity"/>
    <property type="evidence" value="ECO:0007669"/>
    <property type="project" value="UniProtKB-KW"/>
</dbReference>
<dbReference type="EMBL" id="SRMA01026755">
    <property type="protein sequence ID" value="TRY71381.1"/>
    <property type="molecule type" value="Genomic_DNA"/>
</dbReference>
<evidence type="ECO:0000313" key="8">
    <source>
        <dbReference type="EMBL" id="TRY71381.1"/>
    </source>
</evidence>
<proteinExistence type="inferred from homology"/>
<evidence type="ECO:0000256" key="7">
    <source>
        <dbReference type="SAM" id="Phobius"/>
    </source>
</evidence>
<evidence type="ECO:0000256" key="2">
    <source>
        <dbReference type="ARBA" id="ARBA00007936"/>
    </source>
</evidence>
<dbReference type="STRING" id="623744.A0A553P124"/>
<dbReference type="AlphaFoldDB" id="A0A553P124"/>
<protein>
    <recommendedName>
        <fullName evidence="10">FGF</fullName>
    </recommendedName>
</protein>
<evidence type="ECO:0000256" key="3">
    <source>
        <dbReference type="ARBA" id="ARBA00022525"/>
    </source>
</evidence>
<sequence length="394" mass="44275">MIREVETGSHHPPHPPAPARTPPISFHFSCASFSFSKRTVLWRERGPFHPTAKQKKPGKGENQAKTSQRAGGPLNSAVLSEDSSVLEDITRRNTGKLFHLPFVGASVECGVTQEDDLFFTCPSSLFFSPRSLSAISQSVASEKLCVSGVTEVLERCGVSCLLLPCYVEQMLSSHEATQVMRMRMRMMMRLTLCLQLVLLYYSPVQVLAVENVNFGVHVENQTGLRDSLSRKHHRVYQLYSRTSGKHIQVLGKKITATGEDGDIYAQLVVEADTFGSQVRIRGKETNFYLCMNKKGKLIGKKDNSVNGGCVFIEIMLENNYTAWMSARYIGWYVGFTKRGRPRRGPNTLPNQRDVHFMKRFPPGEQPDLQPCSFTTVSKRSKRLHQAFTAPPTFH</sequence>
<feature type="region of interest" description="Disordered" evidence="6">
    <location>
        <begin position="48"/>
        <end position="76"/>
    </location>
</feature>
<dbReference type="Gene3D" id="2.80.10.50">
    <property type="match status" value="1"/>
</dbReference>
<keyword evidence="9" id="KW-1185">Reference proteome</keyword>
<dbReference type="CDD" id="cd23324">
    <property type="entry name" value="beta-trefoil_FGF18"/>
    <property type="match status" value="1"/>
</dbReference>
<keyword evidence="7" id="KW-0472">Membrane</keyword>
<evidence type="ECO:0000256" key="5">
    <source>
        <dbReference type="ARBA" id="ARBA00023030"/>
    </source>
</evidence>
<accession>A0A553P124</accession>
<dbReference type="GO" id="GO:0007498">
    <property type="term" value="P:mesoderm development"/>
    <property type="evidence" value="ECO:0007669"/>
    <property type="project" value="UniProtKB-ARBA"/>
</dbReference>
<evidence type="ECO:0000256" key="6">
    <source>
        <dbReference type="SAM" id="MobiDB-lite"/>
    </source>
</evidence>
<dbReference type="SMART" id="SM00442">
    <property type="entry name" value="FGF"/>
    <property type="match status" value="1"/>
</dbReference>
<keyword evidence="4" id="KW-0732">Signal</keyword>
<reference evidence="8 9" key="1">
    <citation type="journal article" date="2019" name="Sci. Data">
        <title>Hybrid genome assembly and annotation of Danionella translucida.</title>
        <authorList>
            <person name="Kadobianskyi M."/>
            <person name="Schulze L."/>
            <person name="Schuelke M."/>
            <person name="Judkewitz B."/>
        </authorList>
    </citation>
    <scope>NUCLEOTIDE SEQUENCE [LARGE SCALE GENOMIC DNA]</scope>
    <source>
        <strain evidence="8 9">Bolton</strain>
    </source>
</reference>
<dbReference type="OrthoDB" id="5988014at2759"/>
<comment type="similarity">
    <text evidence="2">Belongs to the heparin-binding growth factors family.</text>
</comment>
<dbReference type="GO" id="GO:0042664">
    <property type="term" value="P:negative regulation of endodermal cell fate specification"/>
    <property type="evidence" value="ECO:0007669"/>
    <property type="project" value="UniProtKB-ARBA"/>
</dbReference>
<dbReference type="PANTHER" id="PTHR11486">
    <property type="entry name" value="FIBROBLAST GROWTH FACTOR"/>
    <property type="match status" value="1"/>
</dbReference>
<name>A0A553P124_9TELE</name>
<organism evidence="8 9">
    <name type="scientific">Danionella cerebrum</name>
    <dbReference type="NCBI Taxonomy" id="2873325"/>
    <lineage>
        <taxon>Eukaryota</taxon>
        <taxon>Metazoa</taxon>
        <taxon>Chordata</taxon>
        <taxon>Craniata</taxon>
        <taxon>Vertebrata</taxon>
        <taxon>Euteleostomi</taxon>
        <taxon>Actinopterygii</taxon>
        <taxon>Neopterygii</taxon>
        <taxon>Teleostei</taxon>
        <taxon>Ostariophysi</taxon>
        <taxon>Cypriniformes</taxon>
        <taxon>Danionidae</taxon>
        <taxon>Danioninae</taxon>
        <taxon>Danionella</taxon>
    </lineage>
</organism>
<dbReference type="InterPro" id="IPR002209">
    <property type="entry name" value="Fibroblast_GF_fam"/>
</dbReference>
<evidence type="ECO:0008006" key="10">
    <source>
        <dbReference type="Google" id="ProtNLM"/>
    </source>
</evidence>
<keyword evidence="5" id="KW-0339">Growth factor</keyword>
<evidence type="ECO:0000256" key="4">
    <source>
        <dbReference type="ARBA" id="ARBA00022729"/>
    </source>
</evidence>
<dbReference type="Pfam" id="PF00167">
    <property type="entry name" value="FGF"/>
    <property type="match status" value="1"/>
</dbReference>
<feature type="transmembrane region" description="Helical" evidence="7">
    <location>
        <begin position="190"/>
        <end position="208"/>
    </location>
</feature>
<gene>
    <name evidence="8" type="ORF">DNTS_003437</name>
</gene>
<feature type="region of interest" description="Disordered" evidence="6">
    <location>
        <begin position="1"/>
        <end position="22"/>
    </location>
</feature>
<dbReference type="SUPFAM" id="SSF50353">
    <property type="entry name" value="Cytokine"/>
    <property type="match status" value="1"/>
</dbReference>
<evidence type="ECO:0000313" key="9">
    <source>
        <dbReference type="Proteomes" id="UP000316079"/>
    </source>
</evidence>
<dbReference type="GO" id="GO:0005576">
    <property type="term" value="C:extracellular region"/>
    <property type="evidence" value="ECO:0007669"/>
    <property type="project" value="UniProtKB-SubCell"/>
</dbReference>
<keyword evidence="7" id="KW-1133">Transmembrane helix</keyword>
<dbReference type="Proteomes" id="UP000316079">
    <property type="component" value="Unassembled WGS sequence"/>
</dbReference>
<keyword evidence="3" id="KW-0964">Secreted</keyword>